<reference evidence="1" key="2">
    <citation type="submission" date="2025-09" db="UniProtKB">
        <authorList>
            <consortium name="Ensembl"/>
        </authorList>
    </citation>
    <scope>IDENTIFICATION</scope>
</reference>
<evidence type="ECO:0000313" key="1">
    <source>
        <dbReference type="Ensembl" id="ENSOSUP00000013966.1"/>
    </source>
</evidence>
<dbReference type="Ensembl" id="ENSOSUT00000014436.1">
    <property type="protein sequence ID" value="ENSOSUP00000013966.1"/>
    <property type="gene ID" value="ENSOSUG00000009993.1"/>
</dbReference>
<name>A0A8C8EBF3_9STRI</name>
<evidence type="ECO:0000313" key="2">
    <source>
        <dbReference type="Proteomes" id="UP000694552"/>
    </source>
</evidence>
<proteinExistence type="predicted"/>
<keyword evidence="2" id="KW-1185">Reference proteome</keyword>
<accession>A0A8C8EBF3</accession>
<dbReference type="AlphaFoldDB" id="A0A8C8EBF3"/>
<sequence>GSQRRPNLERAMTAAIAWGRLKQLQQKAEDMMAQVGAMPTPENTLLASLALISTNLAVSIGGACAPLQPQQHLYFRPSVQLIYIFCWLEKRTNKQ</sequence>
<dbReference type="Proteomes" id="UP000694552">
    <property type="component" value="Unplaced"/>
</dbReference>
<organism evidence="1 2">
    <name type="scientific">Otus sunia</name>
    <name type="common">Oriental scops-owl</name>
    <dbReference type="NCBI Taxonomy" id="257818"/>
    <lineage>
        <taxon>Eukaryota</taxon>
        <taxon>Metazoa</taxon>
        <taxon>Chordata</taxon>
        <taxon>Craniata</taxon>
        <taxon>Vertebrata</taxon>
        <taxon>Euteleostomi</taxon>
        <taxon>Archelosauria</taxon>
        <taxon>Archosauria</taxon>
        <taxon>Dinosauria</taxon>
        <taxon>Saurischia</taxon>
        <taxon>Theropoda</taxon>
        <taxon>Coelurosauria</taxon>
        <taxon>Aves</taxon>
        <taxon>Neognathae</taxon>
        <taxon>Neoaves</taxon>
        <taxon>Telluraves</taxon>
        <taxon>Strigiformes</taxon>
        <taxon>Strigidae</taxon>
        <taxon>Otus</taxon>
    </lineage>
</organism>
<reference evidence="1" key="1">
    <citation type="submission" date="2025-08" db="UniProtKB">
        <authorList>
            <consortium name="Ensembl"/>
        </authorList>
    </citation>
    <scope>IDENTIFICATION</scope>
</reference>
<protein>
    <submittedName>
        <fullName evidence="1">Uncharacterized protein</fullName>
    </submittedName>
</protein>